<feature type="region of interest" description="Disordered" evidence="1">
    <location>
        <begin position="1"/>
        <end position="31"/>
    </location>
</feature>
<gene>
    <name evidence="2" type="ORF">EPUL_005399</name>
</gene>
<comment type="caution">
    <text evidence="2">The sequence shown here is derived from an EMBL/GenBank/DDBJ whole genome shotgun (WGS) entry which is preliminary data.</text>
</comment>
<evidence type="ECO:0000313" key="3">
    <source>
        <dbReference type="Proteomes" id="UP000237438"/>
    </source>
</evidence>
<feature type="compositionally biased region" description="Basic and acidic residues" evidence="1">
    <location>
        <begin position="248"/>
        <end position="259"/>
    </location>
</feature>
<accession>A0A2S4PPI2</accession>
<organism evidence="2 3">
    <name type="scientific">Erysiphe pulchra</name>
    <dbReference type="NCBI Taxonomy" id="225359"/>
    <lineage>
        <taxon>Eukaryota</taxon>
        <taxon>Fungi</taxon>
        <taxon>Dikarya</taxon>
        <taxon>Ascomycota</taxon>
        <taxon>Pezizomycotina</taxon>
        <taxon>Leotiomycetes</taxon>
        <taxon>Erysiphales</taxon>
        <taxon>Erysiphaceae</taxon>
        <taxon>Erysiphe</taxon>
    </lineage>
</organism>
<sequence length="781" mass="84257">MAALLQSYPQPSSTMSLLQSRPSSASGILSTKPHNLISRHTSNNKIHIQRNSFNGINSGIPISNYPGQSFAASIAPYAFTSTPELNSLGYSTATFKDSGTNTKISNKTINNNSISRSSEYENRTNLPNETSNAPLLSLRSPRCYKVTSVDESIPSSPRSTRPGSAAKSSSNSNQSLSFSSTHNTSKSPPGRYRRAYSQSIDLSNNTSSAVAQQNVNELEPLSICTFKDFSLQMPQLTDFSLDISLGGKPERSGSHENLRNRPKSCQSNIPATFPQNLAQNKQDQHHLNNYRDQNEPRLSLSLSNRPYSSHKRDESSEFKNPVLTNNFKTCSALRNDQSTVGKQSTSLESQNYSPTTDNPKSLPEMTGPTNVSRVSSTDPVKRTFNPSPLSRPVNLNSDSSTTFGPITLPTTTSKNDSPAAVQLIALKKKDGKKRKNSRLRRAFSFGSAAELRNASSTGMAGFELGSNPTERKEDTIQDGLDAEQVRIAQRQEAGGIGSGIYTGQGKLFSGSTDNLSISSTASSASIMIRKMGKGMKKSTRSIVGLFRPKNMAESSSDSSSPGVGETHVSIVNVEAERGSSSHGTSSLFSEKLGVESLKMGKTVTQMESRLLDSGRNGVSTENSSANKNKIGGEKERAEAFIAVKKGTGFCSDNVLTLMTPQISGSAAFQVPQITTGNDTPNSTAPSTPKDDQQGGLGHSTTTYGNEDYFASAIRPQGSPKSQPGTPSSSSGKRNTKFSPRIQFHDTWPSGEYDRRGEIATCNRLTPMLAQQIKEELNTFKM</sequence>
<feature type="compositionally biased region" description="Polar residues" evidence="1">
    <location>
        <begin position="149"/>
        <end position="162"/>
    </location>
</feature>
<feature type="region of interest" description="Disordered" evidence="1">
    <location>
        <begin position="291"/>
        <end position="320"/>
    </location>
</feature>
<feature type="region of interest" description="Disordered" evidence="1">
    <location>
        <begin position="247"/>
        <end position="271"/>
    </location>
</feature>
<feature type="region of interest" description="Disordered" evidence="1">
    <location>
        <begin position="147"/>
        <end position="192"/>
    </location>
</feature>
<feature type="compositionally biased region" description="Polar residues" evidence="1">
    <location>
        <begin position="334"/>
        <end position="359"/>
    </location>
</feature>
<feature type="region of interest" description="Disordered" evidence="1">
    <location>
        <begin position="672"/>
        <end position="749"/>
    </location>
</feature>
<feature type="compositionally biased region" description="Polar residues" evidence="1">
    <location>
        <begin position="367"/>
        <end position="400"/>
    </location>
</feature>
<dbReference type="OrthoDB" id="5563016at2759"/>
<dbReference type="Proteomes" id="UP000237438">
    <property type="component" value="Unassembled WGS sequence"/>
</dbReference>
<dbReference type="STRING" id="225359.A0A2S4PPI2"/>
<protein>
    <submittedName>
        <fullName evidence="2">Uncharacterized protein</fullName>
    </submittedName>
</protein>
<reference evidence="2 3" key="1">
    <citation type="submission" date="2017-10" db="EMBL/GenBank/DDBJ databases">
        <title>Development of genomic resources for the powdery mildew, Erysiphe pulchra.</title>
        <authorList>
            <person name="Wadl P.A."/>
            <person name="Mack B.M."/>
            <person name="Moore G."/>
            <person name="Beltz S.B."/>
        </authorList>
    </citation>
    <scope>NUCLEOTIDE SEQUENCE [LARGE SCALE GENOMIC DNA]</scope>
    <source>
        <strain evidence="2">Cflorida</strain>
    </source>
</reference>
<feature type="region of interest" description="Disordered" evidence="1">
    <location>
        <begin position="115"/>
        <end position="134"/>
    </location>
</feature>
<feature type="compositionally biased region" description="Low complexity" evidence="1">
    <location>
        <begin position="164"/>
        <end position="180"/>
    </location>
</feature>
<feature type="compositionally biased region" description="Polar residues" evidence="1">
    <location>
        <begin position="672"/>
        <end position="686"/>
    </location>
</feature>
<name>A0A2S4PPI2_9PEZI</name>
<dbReference type="PANTHER" id="PTHR12751:SF18">
    <property type="entry name" value="PHOSPHATASE AND ACTIN REGULATOR 1"/>
    <property type="match status" value="1"/>
</dbReference>
<dbReference type="GO" id="GO:0003779">
    <property type="term" value="F:actin binding"/>
    <property type="evidence" value="ECO:0007669"/>
    <property type="project" value="TreeGrafter"/>
</dbReference>
<feature type="compositionally biased region" description="Polar residues" evidence="1">
    <location>
        <begin position="7"/>
        <end position="31"/>
    </location>
</feature>
<proteinExistence type="predicted"/>
<dbReference type="AlphaFoldDB" id="A0A2S4PPI2"/>
<feature type="compositionally biased region" description="Polar residues" evidence="1">
    <location>
        <begin position="123"/>
        <end position="134"/>
    </location>
</feature>
<feature type="compositionally biased region" description="Polar residues" evidence="1">
    <location>
        <begin position="718"/>
        <end position="732"/>
    </location>
</feature>
<dbReference type="EMBL" id="PEDP01001267">
    <property type="protein sequence ID" value="POS83936.1"/>
    <property type="molecule type" value="Genomic_DNA"/>
</dbReference>
<dbReference type="PANTHER" id="PTHR12751">
    <property type="entry name" value="PHOSPHATASE AND ACTIN REGULATOR PHACTR"/>
    <property type="match status" value="1"/>
</dbReference>
<evidence type="ECO:0000313" key="2">
    <source>
        <dbReference type="EMBL" id="POS83936.1"/>
    </source>
</evidence>
<feature type="non-terminal residue" evidence="2">
    <location>
        <position position="781"/>
    </location>
</feature>
<feature type="compositionally biased region" description="Polar residues" evidence="1">
    <location>
        <begin position="616"/>
        <end position="627"/>
    </location>
</feature>
<keyword evidence="3" id="KW-1185">Reference proteome</keyword>
<dbReference type="GO" id="GO:0030036">
    <property type="term" value="P:actin cytoskeleton organization"/>
    <property type="evidence" value="ECO:0007669"/>
    <property type="project" value="TreeGrafter"/>
</dbReference>
<feature type="region of interest" description="Disordered" evidence="1">
    <location>
        <begin position="612"/>
        <end position="631"/>
    </location>
</feature>
<feature type="region of interest" description="Disordered" evidence="1">
    <location>
        <begin position="334"/>
        <end position="400"/>
    </location>
</feature>
<evidence type="ECO:0000256" key="1">
    <source>
        <dbReference type="SAM" id="MobiDB-lite"/>
    </source>
</evidence>